<dbReference type="SUPFAM" id="SSF46689">
    <property type="entry name" value="Homeodomain-like"/>
    <property type="match status" value="1"/>
</dbReference>
<dbReference type="SUPFAM" id="SSF48498">
    <property type="entry name" value="Tetracyclin repressor-like, C-terminal domain"/>
    <property type="match status" value="1"/>
</dbReference>
<dbReference type="InterPro" id="IPR001647">
    <property type="entry name" value="HTH_TetR"/>
</dbReference>
<name>A0A6J4I341_9ACTN</name>
<organism evidence="6">
    <name type="scientific">uncultured Blastococcus sp</name>
    <dbReference type="NCBI Taxonomy" id="217144"/>
    <lineage>
        <taxon>Bacteria</taxon>
        <taxon>Bacillati</taxon>
        <taxon>Actinomycetota</taxon>
        <taxon>Actinomycetes</taxon>
        <taxon>Geodermatophilales</taxon>
        <taxon>Geodermatophilaceae</taxon>
        <taxon>Blastococcus</taxon>
        <taxon>environmental samples</taxon>
    </lineage>
</organism>
<dbReference type="EMBL" id="CADCTI010000137">
    <property type="protein sequence ID" value="CAA9241044.1"/>
    <property type="molecule type" value="Genomic_DNA"/>
</dbReference>
<dbReference type="AlphaFoldDB" id="A0A6J4I341"/>
<dbReference type="GO" id="GO:0003700">
    <property type="term" value="F:DNA-binding transcription factor activity"/>
    <property type="evidence" value="ECO:0007669"/>
    <property type="project" value="TreeGrafter"/>
</dbReference>
<accession>A0A6J4I341</accession>
<dbReference type="InterPro" id="IPR009057">
    <property type="entry name" value="Homeodomain-like_sf"/>
</dbReference>
<evidence type="ECO:0000256" key="4">
    <source>
        <dbReference type="PROSITE-ProRule" id="PRU00335"/>
    </source>
</evidence>
<dbReference type="PANTHER" id="PTHR30055">
    <property type="entry name" value="HTH-TYPE TRANSCRIPTIONAL REGULATOR RUTR"/>
    <property type="match status" value="1"/>
</dbReference>
<evidence type="ECO:0000313" key="6">
    <source>
        <dbReference type="EMBL" id="CAA9241044.1"/>
    </source>
</evidence>
<evidence type="ECO:0000256" key="3">
    <source>
        <dbReference type="ARBA" id="ARBA00023163"/>
    </source>
</evidence>
<sequence>MTGAPPRPRVPREPIEHAALRLLETGGPSAVTTRAVSAAAGVQAVAIYRAYGDMDGLIEAAVDRGFAQYLQAKTERVQHEDPVDDLRQGWDLHVGFGLAHPHVYALMYGRPDTRAPGRAASQAHDILLGLVDGIARAGRLTTDVPSAARAVHAAGRGVTLTLIEAAGPERDGQLSHRVREALLAALTRDDARHDAPPARLRATYAAALAATADDGPAALTDAETALLREWLGRLASQT</sequence>
<evidence type="ECO:0000256" key="1">
    <source>
        <dbReference type="ARBA" id="ARBA00023015"/>
    </source>
</evidence>
<proteinExistence type="predicted"/>
<dbReference type="InterPro" id="IPR050109">
    <property type="entry name" value="HTH-type_TetR-like_transc_reg"/>
</dbReference>
<dbReference type="Pfam" id="PF00440">
    <property type="entry name" value="TetR_N"/>
    <property type="match status" value="1"/>
</dbReference>
<dbReference type="Gene3D" id="1.10.357.10">
    <property type="entry name" value="Tetracycline Repressor, domain 2"/>
    <property type="match status" value="1"/>
</dbReference>
<dbReference type="PANTHER" id="PTHR30055:SF234">
    <property type="entry name" value="HTH-TYPE TRANSCRIPTIONAL REGULATOR BETI"/>
    <property type="match status" value="1"/>
</dbReference>
<dbReference type="PROSITE" id="PS50977">
    <property type="entry name" value="HTH_TETR_2"/>
    <property type="match status" value="1"/>
</dbReference>
<dbReference type="InterPro" id="IPR036271">
    <property type="entry name" value="Tet_transcr_reg_TetR-rel_C_sf"/>
</dbReference>
<feature type="domain" description="HTH tetR-type" evidence="5">
    <location>
        <begin position="9"/>
        <end position="69"/>
    </location>
</feature>
<dbReference type="GO" id="GO:0000976">
    <property type="term" value="F:transcription cis-regulatory region binding"/>
    <property type="evidence" value="ECO:0007669"/>
    <property type="project" value="TreeGrafter"/>
</dbReference>
<feature type="DNA-binding region" description="H-T-H motif" evidence="4">
    <location>
        <begin position="32"/>
        <end position="51"/>
    </location>
</feature>
<keyword evidence="3" id="KW-0804">Transcription</keyword>
<evidence type="ECO:0000259" key="5">
    <source>
        <dbReference type="PROSITE" id="PS50977"/>
    </source>
</evidence>
<keyword evidence="1" id="KW-0805">Transcription regulation</keyword>
<reference evidence="6" key="1">
    <citation type="submission" date="2020-02" db="EMBL/GenBank/DDBJ databases">
        <authorList>
            <person name="Meier V. D."/>
        </authorList>
    </citation>
    <scope>NUCLEOTIDE SEQUENCE</scope>
    <source>
        <strain evidence="6">AVDCRST_MAG57</strain>
    </source>
</reference>
<evidence type="ECO:0000256" key="2">
    <source>
        <dbReference type="ARBA" id="ARBA00023125"/>
    </source>
</evidence>
<gene>
    <name evidence="6" type="ORF">AVDCRST_MAG57-1605</name>
</gene>
<protein>
    <recommendedName>
        <fullName evidence="5">HTH tetR-type domain-containing protein</fullName>
    </recommendedName>
</protein>
<keyword evidence="2 4" id="KW-0238">DNA-binding</keyword>